<evidence type="ECO:0000313" key="2">
    <source>
        <dbReference type="Proteomes" id="UP000254412"/>
    </source>
</evidence>
<proteinExistence type="predicted"/>
<reference evidence="1 2" key="1">
    <citation type="submission" date="2018-06" db="EMBL/GenBank/DDBJ databases">
        <authorList>
            <consortium name="Pathogen Informatics"/>
            <person name="Doyle S."/>
        </authorList>
    </citation>
    <scope>NUCLEOTIDE SEQUENCE [LARGE SCALE GENOMIC DNA]</scope>
    <source>
        <strain evidence="1 2">NCTC13834</strain>
    </source>
</reference>
<accession>A0A380GM02</accession>
<gene>
    <name evidence="1" type="ORF">NCTC13834_01810</name>
</gene>
<protein>
    <submittedName>
        <fullName evidence="1">Uncharacterized protein</fullName>
    </submittedName>
</protein>
<dbReference type="EMBL" id="UHDS01000001">
    <property type="protein sequence ID" value="SUM55446.1"/>
    <property type="molecule type" value="Genomic_DNA"/>
</dbReference>
<dbReference type="RefSeq" id="WP_103372536.1">
    <property type="nucleotide sequence ID" value="NZ_BMCF01000004.1"/>
</dbReference>
<dbReference type="AlphaFoldDB" id="A0A380GM02"/>
<evidence type="ECO:0000313" key="1">
    <source>
        <dbReference type="EMBL" id="SUM55446.1"/>
    </source>
</evidence>
<sequence>MIINNEEFGYVHINTTKPEAEMTEAEIEEIYEYLRKHKKERHKLLEQHRKVMESKITDRTKT</sequence>
<organism evidence="1 2">
    <name type="scientific">Staphylococcus nepalensis</name>
    <dbReference type="NCBI Taxonomy" id="214473"/>
    <lineage>
        <taxon>Bacteria</taxon>
        <taxon>Bacillati</taxon>
        <taxon>Bacillota</taxon>
        <taxon>Bacilli</taxon>
        <taxon>Bacillales</taxon>
        <taxon>Staphylococcaceae</taxon>
        <taxon>Staphylococcus</taxon>
    </lineage>
</organism>
<dbReference type="Proteomes" id="UP000254412">
    <property type="component" value="Unassembled WGS sequence"/>
</dbReference>
<name>A0A380GM02_9STAP</name>